<protein>
    <recommendedName>
        <fullName evidence="6">Single Cache domain-containing protein</fullName>
    </recommendedName>
</protein>
<organism evidence="7 8">
    <name type="scientific">Bradyrhizobium pachyrhizi</name>
    <dbReference type="NCBI Taxonomy" id="280333"/>
    <lineage>
        <taxon>Bacteria</taxon>
        <taxon>Pseudomonadati</taxon>
        <taxon>Pseudomonadota</taxon>
        <taxon>Alphaproteobacteria</taxon>
        <taxon>Hyphomicrobiales</taxon>
        <taxon>Nitrobacteraceae</taxon>
        <taxon>Bradyrhizobium</taxon>
    </lineage>
</organism>
<dbReference type="Gene3D" id="3.30.450.20">
    <property type="entry name" value="PAS domain"/>
    <property type="match status" value="1"/>
</dbReference>
<comment type="subcellular location">
    <subcellularLocation>
        <location evidence="1">Cell membrane</location>
        <topology evidence="1">Multi-pass membrane protein</topology>
    </subcellularLocation>
</comment>
<accession>A0A844T5U1</accession>
<evidence type="ECO:0000313" key="7">
    <source>
        <dbReference type="EMBL" id="MVT70451.1"/>
    </source>
</evidence>
<evidence type="ECO:0000256" key="2">
    <source>
        <dbReference type="ARBA" id="ARBA00022475"/>
    </source>
</evidence>
<evidence type="ECO:0000256" key="4">
    <source>
        <dbReference type="ARBA" id="ARBA00022989"/>
    </source>
</evidence>
<keyword evidence="8" id="KW-1185">Reference proteome</keyword>
<dbReference type="InterPro" id="IPR004010">
    <property type="entry name" value="Double_Cache_2"/>
</dbReference>
<comment type="caution">
    <text evidence="7">The sequence shown here is derived from an EMBL/GenBank/DDBJ whole genome shotgun (WGS) entry which is preliminary data.</text>
</comment>
<dbReference type="Proteomes" id="UP000436468">
    <property type="component" value="Unassembled WGS sequence"/>
</dbReference>
<evidence type="ECO:0000259" key="6">
    <source>
        <dbReference type="SMART" id="SM01049"/>
    </source>
</evidence>
<proteinExistence type="predicted"/>
<evidence type="ECO:0000256" key="1">
    <source>
        <dbReference type="ARBA" id="ARBA00004651"/>
    </source>
</evidence>
<dbReference type="EMBL" id="WQNF01000043">
    <property type="protein sequence ID" value="MVT70451.1"/>
    <property type="molecule type" value="Genomic_DNA"/>
</dbReference>
<evidence type="ECO:0000256" key="3">
    <source>
        <dbReference type="ARBA" id="ARBA00022692"/>
    </source>
</evidence>
<gene>
    <name evidence="7" type="ORF">GPL21_35845</name>
</gene>
<keyword evidence="3" id="KW-0812">Transmembrane</keyword>
<keyword evidence="4" id="KW-1133">Transmembrane helix</keyword>
<dbReference type="RefSeq" id="WP_157348349.1">
    <property type="nucleotide sequence ID" value="NZ_WQNF01000043.1"/>
</dbReference>
<evidence type="ECO:0000313" key="8">
    <source>
        <dbReference type="Proteomes" id="UP000436468"/>
    </source>
</evidence>
<feature type="domain" description="Single Cache" evidence="6">
    <location>
        <begin position="34"/>
        <end position="128"/>
    </location>
</feature>
<reference evidence="7 8" key="1">
    <citation type="submission" date="2019-12" db="EMBL/GenBank/DDBJ databases">
        <title>Draft genome sequences Bradyrhizobium cajani AMBPC1010, Bradyrhizobium pachyrhizi AMBPC1040 and Bradyrhizobium yuanmingense ALSPC3051, three plant growth promoting strains isolated from nodules of Cajanus cajan L. in Dominican Republic.</title>
        <authorList>
            <person name="Flores-Felix J.D."/>
            <person name="Araujo J."/>
            <person name="Diaz-Alcantara C."/>
            <person name="Gonzalez-Andres F."/>
            <person name="Velazquez E."/>
        </authorList>
    </citation>
    <scope>NUCLEOTIDE SEQUENCE [LARGE SCALE GENOMIC DNA]</scope>
    <source>
        <strain evidence="7 8">1040</strain>
    </source>
</reference>
<keyword evidence="5" id="KW-0472">Membrane</keyword>
<evidence type="ECO:0000256" key="5">
    <source>
        <dbReference type="ARBA" id="ARBA00023136"/>
    </source>
</evidence>
<sequence>MNFRISLAQRIYAIVGLSFCGLTGLAAIQASNLANALRGQRQSELRRLTQLAFGIAQEEHDAAVGRGADGDAARRNAAARIGALRFGNGDYYWINDLGPTMIKHPIKPELDGKDLRDIRDPTGKQLFVAFAEIVKRKGEGVVERLCCRSGL</sequence>
<dbReference type="GO" id="GO:0005886">
    <property type="term" value="C:plasma membrane"/>
    <property type="evidence" value="ECO:0007669"/>
    <property type="project" value="UniProtKB-SubCell"/>
</dbReference>
<dbReference type="SMART" id="SM01049">
    <property type="entry name" value="Cache_2"/>
    <property type="match status" value="1"/>
</dbReference>
<dbReference type="Pfam" id="PF08269">
    <property type="entry name" value="dCache_2"/>
    <property type="match status" value="1"/>
</dbReference>
<name>A0A844T5U1_9BRAD</name>
<dbReference type="InterPro" id="IPR033480">
    <property type="entry name" value="sCache_2"/>
</dbReference>
<dbReference type="AlphaFoldDB" id="A0A844T5U1"/>
<keyword evidence="2" id="KW-1003">Cell membrane</keyword>